<name>A0A1V5ZKU5_9BACT</name>
<accession>A0A1V5ZKU5</accession>
<comment type="similarity">
    <text evidence="1">Belongs to the GSP E family.</text>
</comment>
<reference evidence="3" key="1">
    <citation type="submission" date="2017-02" db="EMBL/GenBank/DDBJ databases">
        <title>Delving into the versatile metabolic prowess of the omnipresent phylum Bacteroidetes.</title>
        <authorList>
            <person name="Nobu M.K."/>
            <person name="Mei R."/>
            <person name="Narihiro T."/>
            <person name="Kuroda K."/>
            <person name="Liu W.-T."/>
        </authorList>
    </citation>
    <scope>NUCLEOTIDE SEQUENCE</scope>
    <source>
        <strain evidence="3">ADurb.Bin160</strain>
    </source>
</reference>
<gene>
    <name evidence="3" type="ORF">BWY04_01259</name>
</gene>
<evidence type="ECO:0000256" key="1">
    <source>
        <dbReference type="ARBA" id="ARBA00006611"/>
    </source>
</evidence>
<evidence type="ECO:0000313" key="3">
    <source>
        <dbReference type="EMBL" id="OQB40656.1"/>
    </source>
</evidence>
<protein>
    <recommendedName>
        <fullName evidence="2">Bacterial type II secretion system protein E domain-containing protein</fullName>
    </recommendedName>
</protein>
<feature type="domain" description="Bacterial type II secretion system protein E" evidence="2">
    <location>
        <begin position="1"/>
        <end position="30"/>
    </location>
</feature>
<sequence length="55" mass="6207">MLAPSLNLIVAQRLVRKVCPHCSTKRDANFAEKSEIEDAIKKINDANPKINLKFN</sequence>
<dbReference type="AlphaFoldDB" id="A0A1V5ZKU5"/>
<dbReference type="EMBL" id="MWDB01000036">
    <property type="protein sequence ID" value="OQB40656.1"/>
    <property type="molecule type" value="Genomic_DNA"/>
</dbReference>
<dbReference type="Gene3D" id="3.40.50.300">
    <property type="entry name" value="P-loop containing nucleotide triphosphate hydrolases"/>
    <property type="match status" value="1"/>
</dbReference>
<dbReference type="InterPro" id="IPR001482">
    <property type="entry name" value="T2SS/T4SS_dom"/>
</dbReference>
<organism evidence="3">
    <name type="scientific">candidate division CPR1 bacterium ADurb.Bin160</name>
    <dbReference type="NCBI Taxonomy" id="1852826"/>
    <lineage>
        <taxon>Bacteria</taxon>
        <taxon>candidate division CPR1</taxon>
    </lineage>
</organism>
<dbReference type="InterPro" id="IPR027417">
    <property type="entry name" value="P-loop_NTPase"/>
</dbReference>
<comment type="caution">
    <text evidence="3">The sequence shown here is derived from an EMBL/GenBank/DDBJ whole genome shotgun (WGS) entry which is preliminary data.</text>
</comment>
<proteinExistence type="inferred from homology"/>
<dbReference type="Proteomes" id="UP000485621">
    <property type="component" value="Unassembled WGS sequence"/>
</dbReference>
<evidence type="ECO:0000259" key="2">
    <source>
        <dbReference type="Pfam" id="PF00437"/>
    </source>
</evidence>
<dbReference type="Pfam" id="PF00437">
    <property type="entry name" value="T2SSE"/>
    <property type="match status" value="1"/>
</dbReference>